<evidence type="ECO:0000313" key="1">
    <source>
        <dbReference type="EMBL" id="MDB7085438.1"/>
    </source>
</evidence>
<name>A0AB35IQI4_9FIRM</name>
<gene>
    <name evidence="1" type="ORF">PM738_16645</name>
</gene>
<accession>A0AB35IQI4</accession>
<dbReference type="Pfam" id="PF18143">
    <property type="entry name" value="HAD_SAK_2"/>
    <property type="match status" value="1"/>
</dbReference>
<dbReference type="EMBL" id="JAQLKE010000040">
    <property type="protein sequence ID" value="MDB7085438.1"/>
    <property type="molecule type" value="Genomic_DNA"/>
</dbReference>
<organism evidence="1 2">
    <name type="scientific">Thomasclavelia ramosa</name>
    <dbReference type="NCBI Taxonomy" id="1547"/>
    <lineage>
        <taxon>Bacteria</taxon>
        <taxon>Bacillati</taxon>
        <taxon>Bacillota</taxon>
        <taxon>Erysipelotrichia</taxon>
        <taxon>Erysipelotrichales</taxon>
        <taxon>Coprobacillaceae</taxon>
        <taxon>Thomasclavelia</taxon>
    </lineage>
</organism>
<dbReference type="AlphaFoldDB" id="A0AB35IQI4"/>
<dbReference type="RefSeq" id="WP_272019210.1">
    <property type="nucleotide sequence ID" value="NZ_JAQLKE010000040.1"/>
</dbReference>
<sequence>MFLDVDGVLNNEASSKTSKSIYNLSKENVIRLKDLLTTMGVKYTPIVVVSSSWRYSPKALYRLRTYLKNYNLGFEDILSTEKMNCRGDEIEAYCKNKGIDIDNIIILDDDSDMGNLVHRLVKTYVRDGLTYKEVEQCLILLGLKEYVWKPERYKR</sequence>
<evidence type="ECO:0000313" key="2">
    <source>
        <dbReference type="Proteomes" id="UP001211987"/>
    </source>
</evidence>
<proteinExistence type="predicted"/>
<dbReference type="Proteomes" id="UP001211987">
    <property type="component" value="Unassembled WGS sequence"/>
</dbReference>
<comment type="caution">
    <text evidence="1">The sequence shown here is derived from an EMBL/GenBank/DDBJ whole genome shotgun (WGS) entry which is preliminary data.</text>
</comment>
<protein>
    <submittedName>
        <fullName evidence="1">HAD domain-containing protein</fullName>
    </submittedName>
</protein>
<reference evidence="1" key="1">
    <citation type="submission" date="2023-01" db="EMBL/GenBank/DDBJ databases">
        <title>Human gut microbiome strain richness.</title>
        <authorList>
            <person name="Chen-Liaw A."/>
        </authorList>
    </citation>
    <scope>NUCLEOTIDE SEQUENCE</scope>
    <source>
        <strain evidence="1">1001217st2_G6_1001217B_191108</strain>
    </source>
</reference>